<gene>
    <name evidence="2" type="ORF">FD19_GL001351</name>
</gene>
<dbReference type="EMBL" id="AYZK01000003">
    <property type="protein sequence ID" value="KRM87197.1"/>
    <property type="molecule type" value="Genomic_DNA"/>
</dbReference>
<dbReference type="InterPro" id="IPR009996">
    <property type="entry name" value="YycH"/>
</dbReference>
<dbReference type="CDD" id="cd15787">
    <property type="entry name" value="YycH_N"/>
    <property type="match status" value="1"/>
</dbReference>
<feature type="domain" description="Regulatory protein YycH" evidence="1">
    <location>
        <begin position="2"/>
        <end position="417"/>
    </location>
</feature>
<sequence length="435" mass="48239">MTGLVAISLLLTWFIWYNPSNFARQQSSNVTVQKATKTTNEAVERNTFLPTEALWQGSNQKYQLIAKGNGVPAQARTKLAKWQVTKVGPVKQLSVNAYNHLLTLPQSLQLTYQGSVSWSLIRTLLFKRTTKAAANYVFDRIVFDTRNQRTYLVNDYHETVRPLSIKQPNYGAIADLLGDATTKYAVTEQRFDHHEVALLDQSIAVTPQTYLIDKQSATHYIALLMTDNTSTSAVDTKQIGNQTVYTVNSNQRLAVDKNDSLMQYEDFAAAAPATSYRGVLRAAFTSLSSLSFASKQGIRYFGYNTQENAVTFRTYVRGVPVFNQTSNGTVRVVHNTSSKRIEFSGSNLEAAIPTSQTAVKLPAGQDVLNKLASMGAQPSDIDDLTVAYKWERDTNSGLVVNLTPTYYVNINGTFVDYNDLLSGKVALSTLINSDN</sequence>
<dbReference type="Proteomes" id="UP000051789">
    <property type="component" value="Unassembled WGS sequence"/>
</dbReference>
<dbReference type="Gene3D" id="3.30.310.160">
    <property type="entry name" value="YycH protein, domain 2"/>
    <property type="match status" value="1"/>
</dbReference>
<dbReference type="Pfam" id="PF07435">
    <property type="entry name" value="YycH"/>
    <property type="match status" value="1"/>
</dbReference>
<dbReference type="PATRIC" id="fig|1423810.4.peg.1387"/>
<dbReference type="InterPro" id="IPR042274">
    <property type="entry name" value="YycH/YycI_2"/>
</dbReference>
<dbReference type="AlphaFoldDB" id="A0A0R2C630"/>
<name>A0A0R2C630_9LACO</name>
<evidence type="ECO:0000313" key="3">
    <source>
        <dbReference type="Proteomes" id="UP000051789"/>
    </source>
</evidence>
<comment type="caution">
    <text evidence="2">The sequence shown here is derived from an EMBL/GenBank/DDBJ whole genome shotgun (WGS) entry which is preliminary data.</text>
</comment>
<proteinExistence type="predicted"/>
<keyword evidence="3" id="KW-1185">Reference proteome</keyword>
<evidence type="ECO:0000313" key="2">
    <source>
        <dbReference type="EMBL" id="KRM87197.1"/>
    </source>
</evidence>
<organism evidence="2 3">
    <name type="scientific">Lacticaseibacillus thailandensis DSM 22698 = JCM 13996</name>
    <dbReference type="NCBI Taxonomy" id="1423810"/>
    <lineage>
        <taxon>Bacteria</taxon>
        <taxon>Bacillati</taxon>
        <taxon>Bacillota</taxon>
        <taxon>Bacilli</taxon>
        <taxon>Lactobacillales</taxon>
        <taxon>Lactobacillaceae</taxon>
        <taxon>Lacticaseibacillus</taxon>
    </lineage>
</organism>
<dbReference type="STRING" id="1423810.FD19_GL001351"/>
<evidence type="ECO:0000259" key="1">
    <source>
        <dbReference type="Pfam" id="PF07435"/>
    </source>
</evidence>
<reference evidence="2 3" key="1">
    <citation type="journal article" date="2015" name="Genome Announc.">
        <title>Expanding the biotechnology potential of lactobacilli through comparative genomics of 213 strains and associated genera.</title>
        <authorList>
            <person name="Sun Z."/>
            <person name="Harris H.M."/>
            <person name="McCann A."/>
            <person name="Guo C."/>
            <person name="Argimon S."/>
            <person name="Zhang W."/>
            <person name="Yang X."/>
            <person name="Jeffery I.B."/>
            <person name="Cooney J.C."/>
            <person name="Kagawa T.F."/>
            <person name="Liu W."/>
            <person name="Song Y."/>
            <person name="Salvetti E."/>
            <person name="Wrobel A."/>
            <person name="Rasinkangas P."/>
            <person name="Parkhill J."/>
            <person name="Rea M.C."/>
            <person name="O'Sullivan O."/>
            <person name="Ritari J."/>
            <person name="Douillard F.P."/>
            <person name="Paul Ross R."/>
            <person name="Yang R."/>
            <person name="Briner A.E."/>
            <person name="Felis G.E."/>
            <person name="de Vos W.M."/>
            <person name="Barrangou R."/>
            <person name="Klaenhammer T.R."/>
            <person name="Caufield P.W."/>
            <person name="Cui Y."/>
            <person name="Zhang H."/>
            <person name="O'Toole P.W."/>
        </authorList>
    </citation>
    <scope>NUCLEOTIDE SEQUENCE [LARGE SCALE GENOMIC DNA]</scope>
    <source>
        <strain evidence="2 3">DSM 22698</strain>
    </source>
</reference>
<protein>
    <recommendedName>
        <fullName evidence="1">Regulatory protein YycH domain-containing protein</fullName>
    </recommendedName>
</protein>
<accession>A0A0R2C630</accession>